<dbReference type="EMBL" id="QVFU01000018">
    <property type="protein sequence ID" value="RFS45312.1"/>
    <property type="molecule type" value="Genomic_DNA"/>
</dbReference>
<sequence>MGDVVRVPEGAYQPGAGELTLYVAEVGDRIARDGSVWIEVYGHEVQEDRTLRGRRRYAQVRPDLADVRPARGW</sequence>
<gene>
    <name evidence="1" type="ORF">D0Q02_18025</name>
</gene>
<evidence type="ECO:0000313" key="2">
    <source>
        <dbReference type="Proteomes" id="UP000262621"/>
    </source>
</evidence>
<dbReference type="Proteomes" id="UP000262621">
    <property type="component" value="Unassembled WGS sequence"/>
</dbReference>
<protein>
    <submittedName>
        <fullName evidence="1">Uncharacterized protein</fullName>
    </submittedName>
</protein>
<comment type="caution">
    <text evidence="1">The sequence shown here is derived from an EMBL/GenBank/DDBJ whole genome shotgun (WGS) entry which is preliminary data.</text>
</comment>
<proteinExistence type="predicted"/>
<reference evidence="1 2" key="1">
    <citation type="submission" date="2018-08" db="EMBL/GenBank/DDBJ databases">
        <title>Verrucosispora craniellae sp. nov., isolated from a marine sponge in the South China Sea.</title>
        <authorList>
            <person name="Li L."/>
            <person name="Lin H.W."/>
        </authorList>
    </citation>
    <scope>NUCLEOTIDE SEQUENCE [LARGE SCALE GENOMIC DNA]</scope>
    <source>
        <strain evidence="1 2">LHW63014</strain>
    </source>
</reference>
<name>A0A372FWY4_9ACTN</name>
<evidence type="ECO:0000313" key="1">
    <source>
        <dbReference type="EMBL" id="RFS45312.1"/>
    </source>
</evidence>
<accession>A0A372FWY4</accession>
<organism evidence="1 2">
    <name type="scientific">Micromonospora craniellae</name>
    <dbReference type="NCBI Taxonomy" id="2294034"/>
    <lineage>
        <taxon>Bacteria</taxon>
        <taxon>Bacillati</taxon>
        <taxon>Actinomycetota</taxon>
        <taxon>Actinomycetes</taxon>
        <taxon>Micromonosporales</taxon>
        <taxon>Micromonosporaceae</taxon>
        <taxon>Micromonospora</taxon>
    </lineage>
</organism>
<dbReference type="AlphaFoldDB" id="A0A372FWY4"/>
<keyword evidence="2" id="KW-1185">Reference proteome</keyword>